<feature type="transmembrane region" description="Helical" evidence="1">
    <location>
        <begin position="108"/>
        <end position="126"/>
    </location>
</feature>
<dbReference type="AlphaFoldDB" id="A0A1D2MCC2"/>
<evidence type="ECO:0000256" key="1">
    <source>
        <dbReference type="SAM" id="Phobius"/>
    </source>
</evidence>
<dbReference type="OMA" id="QKNDAHE"/>
<evidence type="ECO:0000313" key="2">
    <source>
        <dbReference type="EMBL" id="ODM90562.1"/>
    </source>
</evidence>
<comment type="caution">
    <text evidence="2">The sequence shown here is derived from an EMBL/GenBank/DDBJ whole genome shotgun (WGS) entry which is preliminary data.</text>
</comment>
<feature type="transmembrane region" description="Helical" evidence="1">
    <location>
        <begin position="234"/>
        <end position="251"/>
    </location>
</feature>
<organism evidence="2 3">
    <name type="scientific">Orchesella cincta</name>
    <name type="common">Springtail</name>
    <name type="synonym">Podura cincta</name>
    <dbReference type="NCBI Taxonomy" id="48709"/>
    <lineage>
        <taxon>Eukaryota</taxon>
        <taxon>Metazoa</taxon>
        <taxon>Ecdysozoa</taxon>
        <taxon>Arthropoda</taxon>
        <taxon>Hexapoda</taxon>
        <taxon>Collembola</taxon>
        <taxon>Entomobryomorpha</taxon>
        <taxon>Entomobryoidea</taxon>
        <taxon>Orchesellidae</taxon>
        <taxon>Orchesellinae</taxon>
        <taxon>Orchesella</taxon>
    </lineage>
</organism>
<accession>A0A1D2MCC2</accession>
<sequence>MKYSKRYYVKMFIKVAGFLKKQYEDIAELFRFEVPSGKNQYKFNTVLDSCRKSQYCLAALLILPFLFWESFWKLINGATLRDGVALITMEFSAWTILGYVLGLKRLPANYISLAIIKVFIVLDKTFKPKVQDFRVKVLEESPFGSQWSVVTHNPEGGTTQMMPYQLRNMCLVAVWIGSVWGIGKYTKIDMSRQENCALISTTAITSTAAILLMTTLSFDAFPRVVEFHRRCCELWVLTAVCVLAFIMLFLFQRLIRIIRGEIKPRESNRMWWESIIFILSLYLMLMYIPVIHNGFSTRRVFEVKTEILVTTVLPMQFTNILESSSALGHNIFESTTKIYSKLLRGAAYP</sequence>
<keyword evidence="3" id="KW-1185">Reference proteome</keyword>
<feature type="transmembrane region" description="Helical" evidence="1">
    <location>
        <begin position="55"/>
        <end position="72"/>
    </location>
</feature>
<keyword evidence="1" id="KW-1133">Transmembrane helix</keyword>
<name>A0A1D2MCC2_ORCCI</name>
<feature type="transmembrane region" description="Helical" evidence="1">
    <location>
        <begin position="195"/>
        <end position="214"/>
    </location>
</feature>
<gene>
    <name evidence="2" type="ORF">Ocin01_16120</name>
</gene>
<keyword evidence="1" id="KW-0472">Membrane</keyword>
<dbReference type="OrthoDB" id="10682817at2759"/>
<feature type="transmembrane region" description="Helical" evidence="1">
    <location>
        <begin position="271"/>
        <end position="290"/>
    </location>
</feature>
<evidence type="ECO:0000313" key="3">
    <source>
        <dbReference type="Proteomes" id="UP000094527"/>
    </source>
</evidence>
<dbReference type="Proteomes" id="UP000094527">
    <property type="component" value="Unassembled WGS sequence"/>
</dbReference>
<keyword evidence="1" id="KW-0812">Transmembrane</keyword>
<reference evidence="2 3" key="1">
    <citation type="journal article" date="2016" name="Genome Biol. Evol.">
        <title>Gene Family Evolution Reflects Adaptation to Soil Environmental Stressors in the Genome of the Collembolan Orchesella cincta.</title>
        <authorList>
            <person name="Faddeeva-Vakhrusheva A."/>
            <person name="Derks M.F."/>
            <person name="Anvar S.Y."/>
            <person name="Agamennone V."/>
            <person name="Suring W."/>
            <person name="Smit S."/>
            <person name="van Straalen N.M."/>
            <person name="Roelofs D."/>
        </authorList>
    </citation>
    <scope>NUCLEOTIDE SEQUENCE [LARGE SCALE GENOMIC DNA]</scope>
    <source>
        <tissue evidence="2">Mixed pool</tissue>
    </source>
</reference>
<proteinExistence type="predicted"/>
<feature type="transmembrane region" description="Helical" evidence="1">
    <location>
        <begin position="84"/>
        <end position="101"/>
    </location>
</feature>
<dbReference type="EMBL" id="LJIJ01001909">
    <property type="protein sequence ID" value="ODM90562.1"/>
    <property type="molecule type" value="Genomic_DNA"/>
</dbReference>
<protein>
    <submittedName>
        <fullName evidence="2">Uncharacterized protein</fullName>
    </submittedName>
</protein>
<feature type="transmembrane region" description="Helical" evidence="1">
    <location>
        <begin position="164"/>
        <end position="183"/>
    </location>
</feature>